<evidence type="ECO:0000313" key="2">
    <source>
        <dbReference type="EMBL" id="ABC80913.1"/>
    </source>
</evidence>
<dbReference type="GO" id="GO:0004799">
    <property type="term" value="F:thymidylate synthase activity"/>
    <property type="evidence" value="ECO:0007669"/>
    <property type="project" value="TreeGrafter"/>
</dbReference>
<dbReference type="Gene3D" id="3.30.1360.170">
    <property type="match status" value="1"/>
</dbReference>
<dbReference type="GO" id="GO:0050797">
    <property type="term" value="F:thymidylate synthase (FAD) activity"/>
    <property type="evidence" value="ECO:0007669"/>
    <property type="project" value="UniProtKB-UniRule"/>
</dbReference>
<name>Q2IQ31_ANADE</name>
<feature type="binding site" evidence="1">
    <location>
        <begin position="92"/>
        <end position="95"/>
    </location>
    <ligand>
        <name>dUMP</name>
        <dbReference type="ChEBI" id="CHEBI:246422"/>
        <note>ligand shared between dimeric partners</note>
    </ligand>
</feature>
<dbReference type="InterPro" id="IPR003669">
    <property type="entry name" value="Thymidylate_synthase_ThyX"/>
</dbReference>
<evidence type="ECO:0000313" key="3">
    <source>
        <dbReference type="Proteomes" id="UP000001935"/>
    </source>
</evidence>
<dbReference type="HOGENOM" id="CLU_077585_0_0_7"/>
<keyword evidence="1 2" id="KW-0489">Methyltransferase</keyword>
<dbReference type="GO" id="GO:0070402">
    <property type="term" value="F:NADPH binding"/>
    <property type="evidence" value="ECO:0007669"/>
    <property type="project" value="TreeGrafter"/>
</dbReference>
<dbReference type="eggNOG" id="COG1351">
    <property type="taxonomic scope" value="Bacteria"/>
</dbReference>
<evidence type="ECO:0000256" key="1">
    <source>
        <dbReference type="HAMAP-Rule" id="MF_01408"/>
    </source>
</evidence>
<feature type="binding site" description="in other chain" evidence="1">
    <location>
        <begin position="104"/>
        <end position="108"/>
    </location>
    <ligand>
        <name>dUMP</name>
        <dbReference type="ChEBI" id="CHEBI:246422"/>
        <note>ligand shared between dimeric partners</note>
    </ligand>
</feature>
<comment type="function">
    <text evidence="1">Catalyzes the reductive methylation of 2'-deoxyuridine-5'-monophosphate (dUMP) to 2'-deoxythymidine-5'-monophosphate (dTMP) while utilizing 5,10-methylenetetrahydrofolate (mTHF) as the methyl donor, and NADPH and FADH(2) as the reductant.</text>
</comment>
<feature type="binding site" evidence="1">
    <location>
        <begin position="95"/>
        <end position="97"/>
    </location>
    <ligand>
        <name>FAD</name>
        <dbReference type="ChEBI" id="CHEBI:57692"/>
        <note>ligand shared between neighboring subunits</note>
    </ligand>
</feature>
<comment type="catalytic activity">
    <reaction evidence="1">
        <text>dUMP + (6R)-5,10-methylene-5,6,7,8-tetrahydrofolate + NADPH + H(+) = dTMP + (6S)-5,6,7,8-tetrahydrofolate + NADP(+)</text>
        <dbReference type="Rhea" id="RHEA:29043"/>
        <dbReference type="ChEBI" id="CHEBI:15378"/>
        <dbReference type="ChEBI" id="CHEBI:15636"/>
        <dbReference type="ChEBI" id="CHEBI:57453"/>
        <dbReference type="ChEBI" id="CHEBI:57783"/>
        <dbReference type="ChEBI" id="CHEBI:58349"/>
        <dbReference type="ChEBI" id="CHEBI:63528"/>
        <dbReference type="ChEBI" id="CHEBI:246422"/>
        <dbReference type="EC" id="2.1.1.148"/>
    </reaction>
</comment>
<dbReference type="PANTHER" id="PTHR34934:SF1">
    <property type="entry name" value="FLAVIN-DEPENDENT THYMIDYLATE SYNTHASE"/>
    <property type="match status" value="1"/>
</dbReference>
<dbReference type="InterPro" id="IPR036098">
    <property type="entry name" value="Thymidylate_synthase_ThyX_sf"/>
</dbReference>
<dbReference type="HAMAP" id="MF_01408">
    <property type="entry name" value="ThyX"/>
    <property type="match status" value="1"/>
</dbReference>
<feature type="binding site" evidence="1">
    <location>
        <position position="71"/>
    </location>
    <ligand>
        <name>FAD</name>
        <dbReference type="ChEBI" id="CHEBI:57692"/>
        <note>ligand shared between neighboring subunits</note>
    </ligand>
</feature>
<dbReference type="STRING" id="290397.Adeh_1139"/>
<comment type="similarity">
    <text evidence="1">Belongs to the thymidylate synthase ThyX family.</text>
</comment>
<dbReference type="GO" id="GO:0006231">
    <property type="term" value="P:dTMP biosynthetic process"/>
    <property type="evidence" value="ECO:0007669"/>
    <property type="project" value="UniProtKB-UniRule"/>
</dbReference>
<dbReference type="EC" id="2.1.1.148" evidence="1"/>
<accession>Q2IQ31</accession>
<gene>
    <name evidence="1" type="primary">thyX</name>
    <name evidence="2" type="ordered locus">Adeh_1139</name>
</gene>
<dbReference type="PANTHER" id="PTHR34934">
    <property type="entry name" value="FLAVIN-DEPENDENT THYMIDYLATE SYNTHASE"/>
    <property type="match status" value="1"/>
</dbReference>
<dbReference type="GO" id="GO:0050660">
    <property type="term" value="F:flavin adenine dinucleotide binding"/>
    <property type="evidence" value="ECO:0007669"/>
    <property type="project" value="UniProtKB-UniRule"/>
</dbReference>
<dbReference type="Pfam" id="PF02511">
    <property type="entry name" value="Thy1"/>
    <property type="match status" value="1"/>
</dbReference>
<dbReference type="PROSITE" id="PS51331">
    <property type="entry name" value="THYX"/>
    <property type="match status" value="1"/>
</dbReference>
<feature type="active site" description="Involved in ionization of N3 of dUMP, leading to its activation" evidence="1">
    <location>
        <position position="187"/>
    </location>
</feature>
<dbReference type="GO" id="GO:0032259">
    <property type="term" value="P:methylation"/>
    <property type="evidence" value="ECO:0007669"/>
    <property type="project" value="UniProtKB-KW"/>
</dbReference>
<feature type="binding site" evidence="1">
    <location>
        <position position="104"/>
    </location>
    <ligand>
        <name>FAD</name>
        <dbReference type="ChEBI" id="CHEBI:57692"/>
        <note>ligand shared between neighboring subunits</note>
    </ligand>
</feature>
<dbReference type="NCBIfam" id="TIGR02170">
    <property type="entry name" value="thyX"/>
    <property type="match status" value="1"/>
</dbReference>
<comment type="caution">
    <text evidence="1">Lacks conserved residue(s) required for the propagation of feature annotation.</text>
</comment>
<dbReference type="Proteomes" id="UP000001935">
    <property type="component" value="Chromosome"/>
</dbReference>
<keyword evidence="1 2" id="KW-0808">Transferase</keyword>
<protein>
    <recommendedName>
        <fullName evidence="1">Flavin-dependent thymidylate synthase</fullName>
        <shortName evidence="1">FDTS</shortName>
        <ecNumber evidence="1">2.1.1.148</ecNumber>
    </recommendedName>
    <alternativeName>
        <fullName evidence="1">FAD-dependent thymidylate synthase</fullName>
    </alternativeName>
    <alternativeName>
        <fullName evidence="1">Thymidylate synthase ThyX</fullName>
        <shortName evidence="1">TS</shortName>
        <shortName evidence="1">TSase</shortName>
    </alternativeName>
</protein>
<feature type="binding site" description="in other chain" evidence="1">
    <location>
        <position position="160"/>
    </location>
    <ligand>
        <name>dUMP</name>
        <dbReference type="ChEBI" id="CHEBI:246422"/>
        <note>ligand shared between dimeric partners</note>
    </ligand>
</feature>
<feature type="binding site" evidence="1">
    <location>
        <position position="187"/>
    </location>
    <ligand>
        <name>dUMP</name>
        <dbReference type="ChEBI" id="CHEBI:246422"/>
        <note>ligand shared between dimeric partners</note>
    </ligand>
</feature>
<reference evidence="2" key="1">
    <citation type="submission" date="2006-01" db="EMBL/GenBank/DDBJ databases">
        <title>Complete sequence of Anaeromyxobacter dehalogenans 2CP-C.</title>
        <authorList>
            <consortium name="US DOE Joint Genome Institute"/>
            <person name="Copeland A."/>
            <person name="Lucas S."/>
            <person name="Lapidus A."/>
            <person name="Barry K."/>
            <person name="Detter J.C."/>
            <person name="Glavina T."/>
            <person name="Hammon N."/>
            <person name="Israni S."/>
            <person name="Pitluck S."/>
            <person name="Brettin T."/>
            <person name="Bruce D."/>
            <person name="Han C."/>
            <person name="Tapia R."/>
            <person name="Gilna P."/>
            <person name="Kiss H."/>
            <person name="Schmutz J."/>
            <person name="Larimer F."/>
            <person name="Land M."/>
            <person name="Kyrpides N."/>
            <person name="Anderson I."/>
            <person name="Sanford R.A."/>
            <person name="Ritalahti K.M."/>
            <person name="Thomas H.S."/>
            <person name="Kirby J.R."/>
            <person name="Zhulin I.B."/>
            <person name="Loeffler F.E."/>
            <person name="Richardson P."/>
        </authorList>
    </citation>
    <scope>NUCLEOTIDE SEQUENCE</scope>
    <source>
        <strain evidence="2">2CP-C</strain>
    </source>
</reference>
<dbReference type="CDD" id="cd20175">
    <property type="entry name" value="ThyX"/>
    <property type="match status" value="1"/>
</dbReference>
<proteinExistence type="inferred from homology"/>
<dbReference type="UniPathway" id="UPA00575"/>
<dbReference type="EMBL" id="CP000251">
    <property type="protein sequence ID" value="ABC80913.1"/>
    <property type="molecule type" value="Genomic_DNA"/>
</dbReference>
<keyword evidence="1" id="KW-0521">NADP</keyword>
<comment type="subunit">
    <text evidence="1">Homotetramer.</text>
</comment>
<dbReference type="KEGG" id="ade:Adeh_1139"/>
<comment type="pathway">
    <text evidence="1">Pyrimidine metabolism; dTTP biosynthesis.</text>
</comment>
<feature type="binding site" evidence="1">
    <location>
        <position position="182"/>
    </location>
    <ligand>
        <name>FAD</name>
        <dbReference type="ChEBI" id="CHEBI:57692"/>
        <note>ligand shared between neighboring subunits</note>
    </ligand>
</feature>
<dbReference type="AlphaFoldDB" id="Q2IQ31"/>
<dbReference type="SUPFAM" id="SSF69796">
    <property type="entry name" value="Thymidylate synthase-complementing protein Thy1"/>
    <property type="match status" value="1"/>
</dbReference>
<keyword evidence="1" id="KW-0274">FAD</keyword>
<organism evidence="2 3">
    <name type="scientific">Anaeromyxobacter dehalogenans (strain 2CP-C)</name>
    <dbReference type="NCBI Taxonomy" id="290397"/>
    <lineage>
        <taxon>Bacteria</taxon>
        <taxon>Pseudomonadati</taxon>
        <taxon>Myxococcota</taxon>
        <taxon>Myxococcia</taxon>
        <taxon>Myxococcales</taxon>
        <taxon>Cystobacterineae</taxon>
        <taxon>Anaeromyxobacteraceae</taxon>
        <taxon>Anaeromyxobacter</taxon>
    </lineage>
</organism>
<dbReference type="GO" id="GO:0006235">
    <property type="term" value="P:dTTP biosynthetic process"/>
    <property type="evidence" value="ECO:0007669"/>
    <property type="project" value="UniProtKB-UniRule"/>
</dbReference>
<keyword evidence="1" id="KW-0285">Flavoprotein</keyword>
<comment type="cofactor">
    <cofactor evidence="1">
        <name>FAD</name>
        <dbReference type="ChEBI" id="CHEBI:57692"/>
    </cofactor>
    <text evidence="1">Binds 4 FAD per tetramer. Each FAD binding site is formed by three monomers.</text>
</comment>
<sequence length="282" mass="32745">MRALPRSRSMPLEVTLIDYARDPLQKLYGAYRTCYTPKTPGEVWGEIRDGSISADRIRDFIGERLKTGHASPLEQVVFWFGISGVSRALSHQFVRHRIGISFEQQSQRYVKYKEERLDYVMPKTWQKVAGMADEYDRLMREITRVYEDALAKGIPAEDARFVLPNATPTNFQVMVNFTELLHIADLRLCWRAQWEIRHMVALMRREVMKAVPEIGGYLQPKCGDKRMGYCDEPVKEWEACPLGKVRPHKEQLLQVFREYRAGNLVPLAEEHLRAVEDAGNEE</sequence>
<keyword evidence="1" id="KW-0545">Nucleotide biosynthesis</keyword>